<keyword evidence="3" id="KW-1185">Reference proteome</keyword>
<dbReference type="PANTHER" id="PTHR43777:SF1">
    <property type="entry name" value="MOLYBDENUM COFACTOR CYTIDYLYLTRANSFERASE"/>
    <property type="match status" value="1"/>
</dbReference>
<reference evidence="2 3" key="1">
    <citation type="journal article" date="2016" name="Antonie Van Leeuwenhoek">
        <title>Bacillus depressus sp. nov., isolated from soil of a sunflower field.</title>
        <authorList>
            <person name="Wei X."/>
            <person name="Xin D."/>
            <person name="Xin Y."/>
            <person name="Zhang H."/>
            <person name="Wang T."/>
            <person name="Zhang J."/>
        </authorList>
    </citation>
    <scope>NUCLEOTIDE SEQUENCE [LARGE SCALE GENOMIC DNA]</scope>
    <source>
        <strain evidence="2 3">BZ1</strain>
    </source>
</reference>
<dbReference type="EMBL" id="WBOS01000005">
    <property type="protein sequence ID" value="KAB2334844.1"/>
    <property type="molecule type" value="Genomic_DNA"/>
</dbReference>
<feature type="domain" description="MobA-like NTP transferase" evidence="1">
    <location>
        <begin position="12"/>
        <end position="177"/>
    </location>
</feature>
<dbReference type="AlphaFoldDB" id="A0A6L3V966"/>
<dbReference type="OrthoDB" id="285216at2"/>
<gene>
    <name evidence="2" type="ORF">F7731_13880</name>
</gene>
<dbReference type="Proteomes" id="UP000481030">
    <property type="component" value="Unassembled WGS sequence"/>
</dbReference>
<comment type="caution">
    <text evidence="2">The sequence shown here is derived from an EMBL/GenBank/DDBJ whole genome shotgun (WGS) entry which is preliminary data.</text>
</comment>
<proteinExistence type="predicted"/>
<dbReference type="RefSeq" id="WP_151535384.1">
    <property type="nucleotide sequence ID" value="NZ_WBOS01000005.1"/>
</dbReference>
<dbReference type="InterPro" id="IPR029044">
    <property type="entry name" value="Nucleotide-diphossugar_trans"/>
</dbReference>
<dbReference type="InterPro" id="IPR025877">
    <property type="entry name" value="MobA-like_NTP_Trfase"/>
</dbReference>
<evidence type="ECO:0000259" key="1">
    <source>
        <dbReference type="Pfam" id="PF12804"/>
    </source>
</evidence>
<sequence length="209" mass="23053">MNENAMNPSICAIILAAGSSTRMGQPKQLLPLKGRPLLEHVIRTAASANFSEIITVIGCEADNIQKAILIDDPRFRWVVNEDYLSGQGSSLKAGFINVADHHSGVMVFLGDLPFIVQSTVQSIFQLGKDMLKEYEKSFVIQPKYKGISGHPVFFGHQDKNIFMKLQGDRGAKVIMNQISCRQSIPVEDSGILFDIDTPEAYNKAVSLNK</sequence>
<accession>A0A6L3V966</accession>
<name>A0A6L3V966_9BACI</name>
<dbReference type="CDD" id="cd04182">
    <property type="entry name" value="GT_2_like_f"/>
    <property type="match status" value="1"/>
</dbReference>
<dbReference type="Gene3D" id="3.90.550.10">
    <property type="entry name" value="Spore Coat Polysaccharide Biosynthesis Protein SpsA, Chain A"/>
    <property type="match status" value="1"/>
</dbReference>
<evidence type="ECO:0000313" key="3">
    <source>
        <dbReference type="Proteomes" id="UP000481030"/>
    </source>
</evidence>
<dbReference type="SUPFAM" id="SSF53448">
    <property type="entry name" value="Nucleotide-diphospho-sugar transferases"/>
    <property type="match status" value="1"/>
</dbReference>
<dbReference type="Pfam" id="PF12804">
    <property type="entry name" value="NTP_transf_3"/>
    <property type="match status" value="1"/>
</dbReference>
<organism evidence="2 3">
    <name type="scientific">Cytobacillus depressus</name>
    <dbReference type="NCBI Taxonomy" id="1602942"/>
    <lineage>
        <taxon>Bacteria</taxon>
        <taxon>Bacillati</taxon>
        <taxon>Bacillota</taxon>
        <taxon>Bacilli</taxon>
        <taxon>Bacillales</taxon>
        <taxon>Bacillaceae</taxon>
        <taxon>Cytobacillus</taxon>
    </lineage>
</organism>
<protein>
    <submittedName>
        <fullName evidence="2">Nucleotidyltransferase family protein</fullName>
    </submittedName>
</protein>
<evidence type="ECO:0000313" key="2">
    <source>
        <dbReference type="EMBL" id="KAB2334844.1"/>
    </source>
</evidence>
<keyword evidence="2" id="KW-0808">Transferase</keyword>
<dbReference type="GO" id="GO:0016779">
    <property type="term" value="F:nucleotidyltransferase activity"/>
    <property type="evidence" value="ECO:0007669"/>
    <property type="project" value="UniProtKB-ARBA"/>
</dbReference>
<dbReference type="PANTHER" id="PTHR43777">
    <property type="entry name" value="MOLYBDENUM COFACTOR CYTIDYLYLTRANSFERASE"/>
    <property type="match status" value="1"/>
</dbReference>